<comment type="caution">
    <text evidence="1">The sequence shown here is derived from an EMBL/GenBank/DDBJ whole genome shotgun (WGS) entry which is preliminary data.</text>
</comment>
<sequence>MGRKKIHVYHALFTSLPVNEAATRAAVENRLEEVKRFRQIGLVRQEALITPGYEPRFHGATNVISKPTERLAIRNADKEAELIRKSELLDKALEGLSLDQREVIERSYLDTKGEFDFISCGEMGISDRTYRRIKASAIRILAAAMGLEVYEVQEEDRSTKHEVG</sequence>
<evidence type="ECO:0000313" key="1">
    <source>
        <dbReference type="EMBL" id="MFD1176911.1"/>
    </source>
</evidence>
<evidence type="ECO:0000313" key="2">
    <source>
        <dbReference type="Proteomes" id="UP001597262"/>
    </source>
</evidence>
<dbReference type="Proteomes" id="UP001597262">
    <property type="component" value="Unassembled WGS sequence"/>
</dbReference>
<keyword evidence="2" id="KW-1185">Reference proteome</keyword>
<name>A0ABW3RXM3_9BACL</name>
<dbReference type="RefSeq" id="WP_379319361.1">
    <property type="nucleotide sequence ID" value="NZ_JBHTLM010000007.1"/>
</dbReference>
<accession>A0ABW3RXM3</accession>
<protein>
    <submittedName>
        <fullName evidence="1">ArpU family phage packaging/lysis transcriptional regulator</fullName>
    </submittedName>
</protein>
<gene>
    <name evidence="1" type="ORF">ACFQ3W_11450</name>
</gene>
<proteinExistence type="predicted"/>
<dbReference type="NCBIfam" id="TIGR01637">
    <property type="entry name" value="phage_arpU"/>
    <property type="match status" value="1"/>
</dbReference>
<dbReference type="EMBL" id="JBHTLM010000007">
    <property type="protein sequence ID" value="MFD1176911.1"/>
    <property type="molecule type" value="Genomic_DNA"/>
</dbReference>
<organism evidence="1 2">
    <name type="scientific">Paenibacillus puldeungensis</name>
    <dbReference type="NCBI Taxonomy" id="696536"/>
    <lineage>
        <taxon>Bacteria</taxon>
        <taxon>Bacillati</taxon>
        <taxon>Bacillota</taxon>
        <taxon>Bacilli</taxon>
        <taxon>Bacillales</taxon>
        <taxon>Paenibacillaceae</taxon>
        <taxon>Paenibacillus</taxon>
    </lineage>
</organism>
<reference evidence="2" key="1">
    <citation type="journal article" date="2019" name="Int. J. Syst. Evol. Microbiol.">
        <title>The Global Catalogue of Microorganisms (GCM) 10K type strain sequencing project: providing services to taxonomists for standard genome sequencing and annotation.</title>
        <authorList>
            <consortium name="The Broad Institute Genomics Platform"/>
            <consortium name="The Broad Institute Genome Sequencing Center for Infectious Disease"/>
            <person name="Wu L."/>
            <person name="Ma J."/>
        </authorList>
    </citation>
    <scope>NUCLEOTIDE SEQUENCE [LARGE SCALE GENOMIC DNA]</scope>
    <source>
        <strain evidence="2">CCUG 59189</strain>
    </source>
</reference>
<dbReference type="InterPro" id="IPR006524">
    <property type="entry name" value="ArpU-like"/>
</dbReference>